<dbReference type="KEGG" id="abaw:D5400_18595"/>
<reference evidence="7 8" key="1">
    <citation type="submission" date="2018-09" db="EMBL/GenBank/DDBJ databases">
        <title>Marinorhizobium profundi gen. nov., sp. nov., isolated from a deep-sea sediment sample from the New Britain Trench and proposal of Marinorhizobiaceae fam. nov. in the order Rhizobiales of the class Alphaproteobacteria.</title>
        <authorList>
            <person name="Cao J."/>
        </authorList>
    </citation>
    <scope>NUCLEOTIDE SEQUENCE [LARGE SCALE GENOMIC DNA]</scope>
    <source>
        <strain evidence="7 8">WS11</strain>
    </source>
</reference>
<dbReference type="EMBL" id="CP032509">
    <property type="protein sequence ID" value="AZN73926.1"/>
    <property type="molecule type" value="Genomic_DNA"/>
</dbReference>
<evidence type="ECO:0000256" key="4">
    <source>
        <dbReference type="ARBA" id="ARBA00022475"/>
    </source>
</evidence>
<evidence type="ECO:0000256" key="6">
    <source>
        <dbReference type="ARBA" id="ARBA00025321"/>
    </source>
</evidence>
<evidence type="ECO:0000256" key="2">
    <source>
        <dbReference type="ARBA" id="ARBA00010270"/>
    </source>
</evidence>
<keyword evidence="4" id="KW-1003">Cell membrane</keyword>
<sequence length="96" mass="10551">MPAAHVAWCANRYRSYREETNTYRPYSGGEQTCVSPYADEQVGDRSGEAAIQSASISGIASGLSASHISDCQSRYRSYRVSDNSYQPYGGGPRRQC</sequence>
<evidence type="ECO:0000313" key="7">
    <source>
        <dbReference type="EMBL" id="AZN73926.1"/>
    </source>
</evidence>
<accession>A0A3S9BAC4</accession>
<dbReference type="GO" id="GO:0016020">
    <property type="term" value="C:membrane"/>
    <property type="evidence" value="ECO:0007669"/>
    <property type="project" value="UniProtKB-SubCell"/>
</dbReference>
<dbReference type="Pfam" id="PF07886">
    <property type="entry name" value="BA14K"/>
    <property type="match status" value="2"/>
</dbReference>
<comment type="function">
    <text evidence="6">Has immunoglobulin-binding and hemagglutination properties, and can bind to mannose. Essential for virulence. May be involved in LPS biosynthesis or polysaccharide transport.</text>
</comment>
<protein>
    <recommendedName>
        <fullName evidence="3">Lectin-like protein BA14k</fullName>
    </recommendedName>
</protein>
<evidence type="ECO:0000256" key="3">
    <source>
        <dbReference type="ARBA" id="ARBA00020552"/>
    </source>
</evidence>
<dbReference type="AlphaFoldDB" id="A0A3S9BAC4"/>
<dbReference type="GO" id="GO:0030246">
    <property type="term" value="F:carbohydrate binding"/>
    <property type="evidence" value="ECO:0007669"/>
    <property type="project" value="UniProtKB-KW"/>
</dbReference>
<name>A0A3S9BAC4_9HYPH</name>
<evidence type="ECO:0000256" key="5">
    <source>
        <dbReference type="ARBA" id="ARBA00022734"/>
    </source>
</evidence>
<proteinExistence type="inferred from homology"/>
<comment type="subcellular location">
    <subcellularLocation>
        <location evidence="1">Membrane</location>
        <topology evidence="1">Single-pass membrane protein</topology>
    </subcellularLocation>
</comment>
<keyword evidence="8" id="KW-1185">Reference proteome</keyword>
<keyword evidence="4" id="KW-0472">Membrane</keyword>
<dbReference type="Proteomes" id="UP000268192">
    <property type="component" value="Chromosome"/>
</dbReference>
<evidence type="ECO:0000256" key="1">
    <source>
        <dbReference type="ARBA" id="ARBA00004167"/>
    </source>
</evidence>
<gene>
    <name evidence="7" type="ORF">D5400_18595</name>
</gene>
<dbReference type="OrthoDB" id="8117189at2"/>
<keyword evidence="5" id="KW-0430">Lectin</keyword>
<comment type="similarity">
    <text evidence="2">Belongs to the BA14k family.</text>
</comment>
<dbReference type="InterPro" id="IPR012413">
    <property type="entry name" value="BA14K"/>
</dbReference>
<evidence type="ECO:0000313" key="8">
    <source>
        <dbReference type="Proteomes" id="UP000268192"/>
    </source>
</evidence>
<organism evidence="7 8">
    <name type="scientific">Georhizobium profundi</name>
    <dbReference type="NCBI Taxonomy" id="2341112"/>
    <lineage>
        <taxon>Bacteria</taxon>
        <taxon>Pseudomonadati</taxon>
        <taxon>Pseudomonadota</taxon>
        <taxon>Alphaproteobacteria</taxon>
        <taxon>Hyphomicrobiales</taxon>
        <taxon>Rhizobiaceae</taxon>
        <taxon>Georhizobium</taxon>
    </lineage>
</organism>